<feature type="chain" id="PRO_5045411120" evidence="1">
    <location>
        <begin position="18"/>
        <end position="143"/>
    </location>
</feature>
<dbReference type="RefSeq" id="WP_310073573.1">
    <property type="nucleotide sequence ID" value="NZ_JAVDVX010000005.1"/>
</dbReference>
<comment type="caution">
    <text evidence="2">The sequence shown here is derived from an EMBL/GenBank/DDBJ whole genome shotgun (WGS) entry which is preliminary data.</text>
</comment>
<protein>
    <submittedName>
        <fullName evidence="2">Uncharacterized protein</fullName>
    </submittedName>
</protein>
<feature type="signal peptide" evidence="1">
    <location>
        <begin position="1"/>
        <end position="17"/>
    </location>
</feature>
<name>A0ABU1V0A3_9GAMM</name>
<accession>A0ABU1V0A3</accession>
<organism evidence="2 3">
    <name type="scientific">Cellvibrio fibrivorans</name>
    <dbReference type="NCBI Taxonomy" id="126350"/>
    <lineage>
        <taxon>Bacteria</taxon>
        <taxon>Pseudomonadati</taxon>
        <taxon>Pseudomonadota</taxon>
        <taxon>Gammaproteobacteria</taxon>
        <taxon>Cellvibrionales</taxon>
        <taxon>Cellvibrionaceae</taxon>
        <taxon>Cellvibrio</taxon>
    </lineage>
</organism>
<reference evidence="2 3" key="1">
    <citation type="submission" date="2023-07" db="EMBL/GenBank/DDBJ databases">
        <title>Sorghum-associated microbial communities from plants grown in Nebraska, USA.</title>
        <authorList>
            <person name="Schachtman D."/>
        </authorList>
    </citation>
    <scope>NUCLEOTIDE SEQUENCE [LARGE SCALE GENOMIC DNA]</scope>
    <source>
        <strain evidence="2 3">BE190</strain>
    </source>
</reference>
<keyword evidence="1" id="KW-0732">Signal</keyword>
<gene>
    <name evidence="2" type="ORF">J2X05_002910</name>
</gene>
<evidence type="ECO:0000256" key="1">
    <source>
        <dbReference type="SAM" id="SignalP"/>
    </source>
</evidence>
<sequence length="143" mass="16809">MKLTIFALLLFSSFSWASEYSEDQLADLKSSWLLNEPKSYSYTLRHGGVFGYTIEKITVRKGTCTARAQSVYGKKQPWKKSKCEGHRIHELISSVQKQERDGVFQSEIKLNPEYKFISYYSVEPKTEFTDQYWYFEVLNFKAK</sequence>
<evidence type="ECO:0000313" key="2">
    <source>
        <dbReference type="EMBL" id="MDR7090884.1"/>
    </source>
</evidence>
<dbReference type="Proteomes" id="UP001253595">
    <property type="component" value="Unassembled WGS sequence"/>
</dbReference>
<dbReference type="EMBL" id="JAVDVX010000005">
    <property type="protein sequence ID" value="MDR7090884.1"/>
    <property type="molecule type" value="Genomic_DNA"/>
</dbReference>
<keyword evidence="3" id="KW-1185">Reference proteome</keyword>
<dbReference type="Pfam" id="PF19671">
    <property type="entry name" value="DUF6174"/>
    <property type="match status" value="1"/>
</dbReference>
<proteinExistence type="predicted"/>
<dbReference type="InterPro" id="IPR046172">
    <property type="entry name" value="DUF6174"/>
</dbReference>
<evidence type="ECO:0000313" key="3">
    <source>
        <dbReference type="Proteomes" id="UP001253595"/>
    </source>
</evidence>